<dbReference type="InterPro" id="IPR014710">
    <property type="entry name" value="RmlC-like_jellyroll"/>
</dbReference>
<keyword evidence="6" id="KW-0418">Kinase</keyword>
<dbReference type="Pfam" id="PF00027">
    <property type="entry name" value="cNMP_binding"/>
    <property type="match status" value="1"/>
</dbReference>
<dbReference type="InterPro" id="IPR018490">
    <property type="entry name" value="cNMP-bd_dom_sf"/>
</dbReference>
<evidence type="ECO:0000256" key="3">
    <source>
        <dbReference type="ARBA" id="ARBA00023163"/>
    </source>
</evidence>
<keyword evidence="7" id="KW-1185">Reference proteome</keyword>
<dbReference type="GO" id="GO:0003700">
    <property type="term" value="F:DNA-binding transcription factor activity"/>
    <property type="evidence" value="ECO:0007669"/>
    <property type="project" value="TreeGrafter"/>
</dbReference>
<dbReference type="Pfam" id="PF13545">
    <property type="entry name" value="HTH_Crp_2"/>
    <property type="match status" value="1"/>
</dbReference>
<dbReference type="AlphaFoldDB" id="A0A1M6I0Y9"/>
<dbReference type="SUPFAM" id="SSF46785">
    <property type="entry name" value="Winged helix' DNA-binding domain"/>
    <property type="match status" value="1"/>
</dbReference>
<evidence type="ECO:0000259" key="4">
    <source>
        <dbReference type="PROSITE" id="PS50042"/>
    </source>
</evidence>
<dbReference type="GO" id="GO:0005829">
    <property type="term" value="C:cytosol"/>
    <property type="evidence" value="ECO:0007669"/>
    <property type="project" value="TreeGrafter"/>
</dbReference>
<dbReference type="InterPro" id="IPR012318">
    <property type="entry name" value="HTH_CRP"/>
</dbReference>
<gene>
    <name evidence="6" type="ORF">SAMN02745163_01649</name>
</gene>
<dbReference type="Proteomes" id="UP000184310">
    <property type="component" value="Unassembled WGS sequence"/>
</dbReference>
<proteinExistence type="predicted"/>
<dbReference type="SUPFAM" id="SSF51206">
    <property type="entry name" value="cAMP-binding domain-like"/>
    <property type="match status" value="1"/>
</dbReference>
<dbReference type="Gene3D" id="2.60.120.10">
    <property type="entry name" value="Jelly Rolls"/>
    <property type="match status" value="1"/>
</dbReference>
<dbReference type="CDD" id="cd00038">
    <property type="entry name" value="CAP_ED"/>
    <property type="match status" value="1"/>
</dbReference>
<dbReference type="PROSITE" id="PS51063">
    <property type="entry name" value="HTH_CRP_2"/>
    <property type="match status" value="1"/>
</dbReference>
<dbReference type="STRING" id="1121302.SAMN02745163_01649"/>
<feature type="domain" description="Cyclic nucleotide-binding" evidence="4">
    <location>
        <begin position="26"/>
        <end position="135"/>
    </location>
</feature>
<dbReference type="GO" id="GO:0003677">
    <property type="term" value="F:DNA binding"/>
    <property type="evidence" value="ECO:0007669"/>
    <property type="project" value="UniProtKB-KW"/>
</dbReference>
<dbReference type="SMART" id="SM00100">
    <property type="entry name" value="cNMP"/>
    <property type="match status" value="1"/>
</dbReference>
<dbReference type="EMBL" id="FQZB01000007">
    <property type="protein sequence ID" value="SHJ27924.1"/>
    <property type="molecule type" value="Genomic_DNA"/>
</dbReference>
<dbReference type="OrthoDB" id="581021at2"/>
<evidence type="ECO:0000259" key="5">
    <source>
        <dbReference type="PROSITE" id="PS51063"/>
    </source>
</evidence>
<reference evidence="6 7" key="1">
    <citation type="submission" date="2016-11" db="EMBL/GenBank/DDBJ databases">
        <authorList>
            <person name="Jaros S."/>
            <person name="Januszkiewicz K."/>
            <person name="Wedrychowicz H."/>
        </authorList>
    </citation>
    <scope>NUCLEOTIDE SEQUENCE [LARGE SCALE GENOMIC DNA]</scope>
    <source>
        <strain evidence="6 7">DSM 21758</strain>
    </source>
</reference>
<feature type="domain" description="HTH crp-type" evidence="5">
    <location>
        <begin position="149"/>
        <end position="217"/>
    </location>
</feature>
<sequence length="228" mass="25985">MKKLLNKSLIKKYIEEYGIEKYFSEDINKYIELIVFNKGEHICREGEVVEYILFLVKGKAKVYSTLKNGKSLLLCFYDCGKIVGDVEFIKSEGANCNMQAIEETSCLGIPMNKVKEVLLDDSKFLRFMCDSLSNKLNRLSKNSSINLLYPLENRIASYILATASKSGNGKIIFEGNLTEISELLGASYRHLLRTLKVLCDDGFIIKKDNCYEVLDYDSLKELASDLYK</sequence>
<evidence type="ECO:0000313" key="6">
    <source>
        <dbReference type="EMBL" id="SHJ27924.1"/>
    </source>
</evidence>
<keyword evidence="3" id="KW-0804">Transcription</keyword>
<dbReference type="PROSITE" id="PS50042">
    <property type="entry name" value="CNMP_BINDING_3"/>
    <property type="match status" value="1"/>
</dbReference>
<evidence type="ECO:0000256" key="1">
    <source>
        <dbReference type="ARBA" id="ARBA00023015"/>
    </source>
</evidence>
<dbReference type="InterPro" id="IPR036390">
    <property type="entry name" value="WH_DNA-bd_sf"/>
</dbReference>
<protein>
    <submittedName>
        <fullName evidence="6">cAMP-binding domain of CRP or a regulatory subunit of cAMP-dependent protein kinases</fullName>
    </submittedName>
</protein>
<keyword evidence="2" id="KW-0238">DNA-binding</keyword>
<dbReference type="InterPro" id="IPR050397">
    <property type="entry name" value="Env_Response_Regulators"/>
</dbReference>
<dbReference type="RefSeq" id="WP_072986196.1">
    <property type="nucleotide sequence ID" value="NZ_FQZB01000007.1"/>
</dbReference>
<dbReference type="InterPro" id="IPR000595">
    <property type="entry name" value="cNMP-bd_dom"/>
</dbReference>
<evidence type="ECO:0000256" key="2">
    <source>
        <dbReference type="ARBA" id="ARBA00023125"/>
    </source>
</evidence>
<accession>A0A1M6I0Y9</accession>
<name>A0A1M6I0Y9_9CLOT</name>
<dbReference type="PANTHER" id="PTHR24567">
    <property type="entry name" value="CRP FAMILY TRANSCRIPTIONAL REGULATORY PROTEIN"/>
    <property type="match status" value="1"/>
</dbReference>
<keyword evidence="6" id="KW-0808">Transferase</keyword>
<dbReference type="NCBIfam" id="NF007707">
    <property type="entry name" value="PRK10402.1"/>
    <property type="match status" value="1"/>
</dbReference>
<evidence type="ECO:0000313" key="7">
    <source>
        <dbReference type="Proteomes" id="UP000184310"/>
    </source>
</evidence>
<dbReference type="GO" id="GO:0016301">
    <property type="term" value="F:kinase activity"/>
    <property type="evidence" value="ECO:0007669"/>
    <property type="project" value="UniProtKB-KW"/>
</dbReference>
<organism evidence="6 7">
    <name type="scientific">Clostridium cavendishii DSM 21758</name>
    <dbReference type="NCBI Taxonomy" id="1121302"/>
    <lineage>
        <taxon>Bacteria</taxon>
        <taxon>Bacillati</taxon>
        <taxon>Bacillota</taxon>
        <taxon>Clostridia</taxon>
        <taxon>Eubacteriales</taxon>
        <taxon>Clostridiaceae</taxon>
        <taxon>Clostridium</taxon>
    </lineage>
</organism>
<keyword evidence="1" id="KW-0805">Transcription regulation</keyword>
<dbReference type="PANTHER" id="PTHR24567:SF26">
    <property type="entry name" value="REGULATORY PROTEIN YEIL"/>
    <property type="match status" value="1"/>
</dbReference>